<keyword evidence="2" id="KW-1185">Reference proteome</keyword>
<sequence length="428" mass="50854">RDLIGAYALIFHGPAGVAGLTTDVTLPDKEKSARKDVIQLKYYRSLLIEHSDETLSLNELIRSQKRFFRLPSIYYNEKNFIVTPELRITEENVKLTLQNLKVLAMQDAFINKSISTNLIVNWCLSVTEELIENVRKVIDYVNFSNAEPLICYLLLKTRRTIKSTPPIEQKDVDPTNLQEISESSHLAKVNKPSPLCTLPPETFLQICKSLSPADLLSLSRTCKLFYNDLYCEDSLAIQEIWRQSRYSFMPYRKLVPPEGMSERQYVRFLLENKCHFCGRKRKSTKVYWERRVRCCAGCLETRMVLHCRWDMNGTRIYWKDQVIEKIKEIESLSQTDRLKWGEQQYKKYKQSERELNRRNIEDQSARRQQRYERKKAYKYNRPFTERSWKILKQKLVREYYELLDAEESETDFDIIYSEDNSDIFEDKN</sequence>
<gene>
    <name evidence="1" type="ORF">SCALOS_LOCUS2447</name>
</gene>
<dbReference type="Proteomes" id="UP000789860">
    <property type="component" value="Unassembled WGS sequence"/>
</dbReference>
<reference evidence="1" key="1">
    <citation type="submission" date="2021-06" db="EMBL/GenBank/DDBJ databases">
        <authorList>
            <person name="Kallberg Y."/>
            <person name="Tangrot J."/>
            <person name="Rosling A."/>
        </authorList>
    </citation>
    <scope>NUCLEOTIDE SEQUENCE</scope>
    <source>
        <strain evidence="1">AU212A</strain>
    </source>
</reference>
<evidence type="ECO:0000313" key="2">
    <source>
        <dbReference type="Proteomes" id="UP000789860"/>
    </source>
</evidence>
<organism evidence="1 2">
    <name type="scientific">Scutellospora calospora</name>
    <dbReference type="NCBI Taxonomy" id="85575"/>
    <lineage>
        <taxon>Eukaryota</taxon>
        <taxon>Fungi</taxon>
        <taxon>Fungi incertae sedis</taxon>
        <taxon>Mucoromycota</taxon>
        <taxon>Glomeromycotina</taxon>
        <taxon>Glomeromycetes</taxon>
        <taxon>Diversisporales</taxon>
        <taxon>Gigasporaceae</taxon>
        <taxon>Scutellospora</taxon>
    </lineage>
</organism>
<evidence type="ECO:0000313" key="1">
    <source>
        <dbReference type="EMBL" id="CAG8481593.1"/>
    </source>
</evidence>
<feature type="non-terminal residue" evidence="1">
    <location>
        <position position="1"/>
    </location>
</feature>
<proteinExistence type="predicted"/>
<dbReference type="EMBL" id="CAJVPM010002185">
    <property type="protein sequence ID" value="CAG8481593.1"/>
    <property type="molecule type" value="Genomic_DNA"/>
</dbReference>
<protein>
    <submittedName>
        <fullName evidence="1">1049_t:CDS:1</fullName>
    </submittedName>
</protein>
<name>A0ACA9KP11_9GLOM</name>
<accession>A0ACA9KP11</accession>
<comment type="caution">
    <text evidence="1">The sequence shown here is derived from an EMBL/GenBank/DDBJ whole genome shotgun (WGS) entry which is preliminary data.</text>
</comment>